<sequence length="726" mass="82087">MKQIHIKHHWLGRLLASDPGRKRFQQAGKATISLISSVFTMLFILHASGNGLFTPALVAGILGMLGIMTVMDDTKQQKKMTTLLLGASGAVGISLGSLLANNAYFVGTLMIVIIFSAFYFSKFGSRYFSLGMVGFMTVYFSSFLKLSPAQFPWFYLSIAIGVTYAYLYNFIIFRDSAQVLKRSMRSFHIQANLTFNILIRIIEDDQASEKRMKSLEKNVAKLSEYARNVSEDLNAQDVEDVWPGLKASQLRLYVFDTAMLTETLSDSIQRLKRADALEAVEIRQLIVWIVASLRDAEVLAQDYEEKNLQEAERALQAIRLMLAELLDTESRPAGWIYLIRRIESIANHVIEGAAAIQLSLKQKKRRSMDKEDQEDDESEENDDQAKTEGMEPSTRKAIQSLVTGTLAIITGYLISPVQPYWVLLTAFIVQLGTASVGRTYIKGFQRSLGTVIGAVIGFFLAKLVSGHAVLEVTLLFLVVFLAFYLFSVSYTLMSLFITMLIAFLYDVLLGGISLHLMGARVIDTIAGALIALIVSAVIFPKKTKDKVAESFEEYLDELRPFVTDYVKRFSEEVDVKSFTDSAFNLDQKLQAVRDEAQSLLQRPGAFNNANLLRWVTVFTAVNYYAKHLIASSYQKNFRYPKELEEDFQKMEWKLNHNIQTLKELMKGGDSQAEVYPLDSERVRIERLSPSRRKGHGDIIHHLYYIWRINQSIVLLSTEMGAEKKEK</sequence>
<dbReference type="AlphaFoldDB" id="A0A1G9X7R2"/>
<evidence type="ECO:0000256" key="4">
    <source>
        <dbReference type="ARBA" id="ARBA00022989"/>
    </source>
</evidence>
<keyword evidence="5 9" id="KW-0472">Membrane</keyword>
<feature type="transmembrane region" description="Helical" evidence="9">
    <location>
        <begin position="521"/>
        <end position="539"/>
    </location>
</feature>
<dbReference type="STRING" id="482461.SAMN05216244_3783"/>
<evidence type="ECO:0000256" key="2">
    <source>
        <dbReference type="ARBA" id="ARBA00022475"/>
    </source>
</evidence>
<feature type="transmembrane region" description="Helical" evidence="9">
    <location>
        <begin position="476"/>
        <end position="509"/>
    </location>
</feature>
<feature type="transmembrane region" description="Helical" evidence="9">
    <location>
        <begin position="104"/>
        <end position="120"/>
    </location>
</feature>
<evidence type="ECO:0000256" key="1">
    <source>
        <dbReference type="ARBA" id="ARBA00004651"/>
    </source>
</evidence>
<dbReference type="InterPro" id="IPR036259">
    <property type="entry name" value="MFS_trans_sf"/>
</dbReference>
<keyword evidence="12" id="KW-1185">Reference proteome</keyword>
<name>A0A1G9X7R2_9BACI</name>
<keyword evidence="7" id="KW-0175">Coiled coil</keyword>
<feature type="transmembrane region" description="Helical" evidence="9">
    <location>
        <begin position="153"/>
        <end position="173"/>
    </location>
</feature>
<evidence type="ECO:0000256" key="5">
    <source>
        <dbReference type="ARBA" id="ARBA00023136"/>
    </source>
</evidence>
<feature type="coiled-coil region" evidence="7">
    <location>
        <begin position="293"/>
        <end position="328"/>
    </location>
</feature>
<keyword evidence="4 9" id="KW-1133">Transmembrane helix</keyword>
<gene>
    <name evidence="11" type="ORF">SAMN05216244_3783</name>
</gene>
<protein>
    <submittedName>
        <fullName evidence="11">Fusaric acid resistance protein family protein</fullName>
    </submittedName>
</protein>
<dbReference type="GO" id="GO:0005886">
    <property type="term" value="C:plasma membrane"/>
    <property type="evidence" value="ECO:0007669"/>
    <property type="project" value="UniProtKB-SubCell"/>
</dbReference>
<keyword evidence="2" id="KW-1003">Cell membrane</keyword>
<evidence type="ECO:0000313" key="12">
    <source>
        <dbReference type="Proteomes" id="UP000182347"/>
    </source>
</evidence>
<evidence type="ECO:0000256" key="6">
    <source>
        <dbReference type="ARBA" id="ARBA00043993"/>
    </source>
</evidence>
<keyword evidence="3 9" id="KW-0812">Transmembrane</keyword>
<proteinExistence type="inferred from homology"/>
<dbReference type="InterPro" id="IPR049453">
    <property type="entry name" value="Memb_transporter_dom"/>
</dbReference>
<dbReference type="OrthoDB" id="2689363at2"/>
<comment type="subcellular location">
    <subcellularLocation>
        <location evidence="1">Cell membrane</location>
        <topology evidence="1">Multi-pass membrane protein</topology>
    </subcellularLocation>
</comment>
<organism evidence="11 12">
    <name type="scientific">Sediminibacillus halophilus</name>
    <dbReference type="NCBI Taxonomy" id="482461"/>
    <lineage>
        <taxon>Bacteria</taxon>
        <taxon>Bacillati</taxon>
        <taxon>Bacillota</taxon>
        <taxon>Bacilli</taxon>
        <taxon>Bacillales</taxon>
        <taxon>Bacillaceae</taxon>
        <taxon>Sediminibacillus</taxon>
    </lineage>
</organism>
<evidence type="ECO:0000313" key="11">
    <source>
        <dbReference type="EMBL" id="SDM92697.1"/>
    </source>
</evidence>
<feature type="transmembrane region" description="Helical" evidence="9">
    <location>
        <begin position="52"/>
        <end position="70"/>
    </location>
</feature>
<reference evidence="12" key="1">
    <citation type="submission" date="2016-10" db="EMBL/GenBank/DDBJ databases">
        <authorList>
            <person name="Varghese N."/>
            <person name="Submissions S."/>
        </authorList>
    </citation>
    <scope>NUCLEOTIDE SEQUENCE [LARGE SCALE GENOMIC DNA]</scope>
    <source>
        <strain evidence="12">CGMCC 1.6199</strain>
    </source>
</reference>
<feature type="compositionally biased region" description="Acidic residues" evidence="8">
    <location>
        <begin position="371"/>
        <end position="382"/>
    </location>
</feature>
<comment type="similarity">
    <text evidence="6">Belongs to the YccS/YhfK family.</text>
</comment>
<evidence type="ECO:0000256" key="9">
    <source>
        <dbReference type="SAM" id="Phobius"/>
    </source>
</evidence>
<feature type="transmembrane region" description="Helical" evidence="9">
    <location>
        <begin position="27"/>
        <end position="46"/>
    </location>
</feature>
<dbReference type="Pfam" id="PF13515">
    <property type="entry name" value="FUSC_2"/>
    <property type="match status" value="1"/>
</dbReference>
<dbReference type="PANTHER" id="PTHR30509:SF9">
    <property type="entry name" value="MULTIDRUG RESISTANCE PROTEIN MDTO"/>
    <property type="match status" value="1"/>
</dbReference>
<evidence type="ECO:0000256" key="8">
    <source>
        <dbReference type="SAM" id="MobiDB-lite"/>
    </source>
</evidence>
<dbReference type="EMBL" id="FNHF01000006">
    <property type="protein sequence ID" value="SDM92697.1"/>
    <property type="molecule type" value="Genomic_DNA"/>
</dbReference>
<accession>A0A1G9X7R2</accession>
<feature type="domain" description="Integral membrane bound transporter" evidence="10">
    <location>
        <begin position="406"/>
        <end position="534"/>
    </location>
</feature>
<evidence type="ECO:0000256" key="7">
    <source>
        <dbReference type="SAM" id="Coils"/>
    </source>
</evidence>
<dbReference type="PANTHER" id="PTHR30509">
    <property type="entry name" value="P-HYDROXYBENZOIC ACID EFFLUX PUMP SUBUNIT-RELATED"/>
    <property type="match status" value="1"/>
</dbReference>
<feature type="transmembrane region" description="Helical" evidence="9">
    <location>
        <begin position="127"/>
        <end position="147"/>
    </location>
</feature>
<feature type="transmembrane region" description="Helical" evidence="9">
    <location>
        <begin position="448"/>
        <end position="470"/>
    </location>
</feature>
<dbReference type="Proteomes" id="UP000182347">
    <property type="component" value="Unassembled WGS sequence"/>
</dbReference>
<evidence type="ECO:0000256" key="3">
    <source>
        <dbReference type="ARBA" id="ARBA00022692"/>
    </source>
</evidence>
<evidence type="ECO:0000259" key="10">
    <source>
        <dbReference type="Pfam" id="PF13515"/>
    </source>
</evidence>
<feature type="transmembrane region" description="Helical" evidence="9">
    <location>
        <begin position="82"/>
        <end position="98"/>
    </location>
</feature>
<feature type="region of interest" description="Disordered" evidence="8">
    <location>
        <begin position="365"/>
        <end position="393"/>
    </location>
</feature>
<dbReference type="SUPFAM" id="SSF103473">
    <property type="entry name" value="MFS general substrate transporter"/>
    <property type="match status" value="1"/>
</dbReference>
<dbReference type="RefSeq" id="WP_083334926.1">
    <property type="nucleotide sequence ID" value="NZ_FNHF01000006.1"/>
</dbReference>